<gene>
    <name evidence="2" type="ORF">AAE3_LOCUS2170</name>
</gene>
<dbReference type="SUPFAM" id="SSF103247">
    <property type="entry name" value="TT1751-like"/>
    <property type="match status" value="1"/>
</dbReference>
<name>A0A8S0VWS9_CYCAE</name>
<protein>
    <recommendedName>
        <fullName evidence="1">DUF302 domain-containing protein</fullName>
    </recommendedName>
</protein>
<dbReference type="CDD" id="cd14797">
    <property type="entry name" value="DUF302"/>
    <property type="match status" value="1"/>
</dbReference>
<dbReference type="Proteomes" id="UP000467700">
    <property type="component" value="Unassembled WGS sequence"/>
</dbReference>
<keyword evidence="3" id="KW-1185">Reference proteome</keyword>
<evidence type="ECO:0000259" key="1">
    <source>
        <dbReference type="Pfam" id="PF03625"/>
    </source>
</evidence>
<comment type="caution">
    <text evidence="2">The sequence shown here is derived from an EMBL/GenBank/DDBJ whole genome shotgun (WGS) entry which is preliminary data.</text>
</comment>
<feature type="domain" description="DUF302" evidence="1">
    <location>
        <begin position="84"/>
        <end position="136"/>
    </location>
</feature>
<reference evidence="2 3" key="1">
    <citation type="submission" date="2020-01" db="EMBL/GenBank/DDBJ databases">
        <authorList>
            <person name="Gupta K D."/>
        </authorList>
    </citation>
    <scope>NUCLEOTIDE SEQUENCE [LARGE SCALE GENOMIC DNA]</scope>
</reference>
<dbReference type="InterPro" id="IPR005180">
    <property type="entry name" value="DUF302"/>
</dbReference>
<evidence type="ECO:0000313" key="2">
    <source>
        <dbReference type="EMBL" id="CAA7259711.1"/>
    </source>
</evidence>
<accession>A0A8S0VWS9</accession>
<organism evidence="2 3">
    <name type="scientific">Cyclocybe aegerita</name>
    <name type="common">Black poplar mushroom</name>
    <name type="synonym">Agrocybe aegerita</name>
    <dbReference type="NCBI Taxonomy" id="1973307"/>
    <lineage>
        <taxon>Eukaryota</taxon>
        <taxon>Fungi</taxon>
        <taxon>Dikarya</taxon>
        <taxon>Basidiomycota</taxon>
        <taxon>Agaricomycotina</taxon>
        <taxon>Agaricomycetes</taxon>
        <taxon>Agaricomycetidae</taxon>
        <taxon>Agaricales</taxon>
        <taxon>Agaricineae</taxon>
        <taxon>Bolbitiaceae</taxon>
        <taxon>Cyclocybe</taxon>
    </lineage>
</organism>
<evidence type="ECO:0000313" key="3">
    <source>
        <dbReference type="Proteomes" id="UP000467700"/>
    </source>
</evidence>
<dbReference type="AlphaFoldDB" id="A0A8S0VWS9"/>
<dbReference type="InterPro" id="IPR035923">
    <property type="entry name" value="TT1751-like_sf"/>
</dbReference>
<dbReference type="OrthoDB" id="5190258at2759"/>
<dbReference type="Pfam" id="PF03625">
    <property type="entry name" value="DUF302"/>
    <property type="match status" value="1"/>
</dbReference>
<dbReference type="Gene3D" id="3.30.310.70">
    <property type="entry name" value="TT1751-like domain"/>
    <property type="match status" value="1"/>
</dbReference>
<proteinExistence type="predicted"/>
<sequence>MAKTVVPFTAQLVKFETSLPYAEVTARLEAEVSKSASQNIISRIQEVGHQHELVSLVNDVTKGKDFLYFMQLPYSGVMELLEGTKKPTVVVYTIGNPLFAQQIMKHNPFAAYNIPPRFLVLEKPDGSGTTVAYHLPSSVMSIPGVNDPALQAEVEALDTRVEQLVEKVTAV</sequence>
<dbReference type="EMBL" id="CACVBS010000028">
    <property type="protein sequence ID" value="CAA7259711.1"/>
    <property type="molecule type" value="Genomic_DNA"/>
</dbReference>